<feature type="compositionally biased region" description="Gly residues" evidence="6">
    <location>
        <begin position="399"/>
        <end position="410"/>
    </location>
</feature>
<proteinExistence type="predicted"/>
<dbReference type="SUPFAM" id="SSF90229">
    <property type="entry name" value="CCCH zinc finger"/>
    <property type="match status" value="2"/>
</dbReference>
<accession>A0A0G4HNJ2</accession>
<feature type="compositionally biased region" description="Gly residues" evidence="6">
    <location>
        <begin position="490"/>
        <end position="505"/>
    </location>
</feature>
<evidence type="ECO:0000256" key="1">
    <source>
        <dbReference type="ARBA" id="ARBA00022723"/>
    </source>
</evidence>
<keyword evidence="4 5" id="KW-0862">Zinc</keyword>
<dbReference type="InterPro" id="IPR045877">
    <property type="entry name" value="ZFP36-like"/>
</dbReference>
<feature type="compositionally biased region" description="Basic and acidic residues" evidence="6">
    <location>
        <begin position="248"/>
        <end position="260"/>
    </location>
</feature>
<feature type="region of interest" description="Disordered" evidence="6">
    <location>
        <begin position="1"/>
        <end position="21"/>
    </location>
</feature>
<dbReference type="PANTHER" id="PTHR12547:SF166">
    <property type="entry name" value="CHROMOSOME UNDETERMINED SCAFFOLD_21, WHOLE GENOME SHOTGUN SEQUENCE"/>
    <property type="match status" value="1"/>
</dbReference>
<feature type="domain" description="C3H1-type" evidence="7">
    <location>
        <begin position="37"/>
        <end position="64"/>
    </location>
</feature>
<feature type="compositionally biased region" description="Pro residues" evidence="6">
    <location>
        <begin position="273"/>
        <end position="298"/>
    </location>
</feature>
<dbReference type="SMART" id="SM00356">
    <property type="entry name" value="ZnF_C3H1"/>
    <property type="match status" value="2"/>
</dbReference>
<evidence type="ECO:0000259" key="7">
    <source>
        <dbReference type="PROSITE" id="PS50103"/>
    </source>
</evidence>
<protein>
    <recommendedName>
        <fullName evidence="7">C3H1-type domain-containing protein</fullName>
    </recommendedName>
</protein>
<reference evidence="8" key="1">
    <citation type="submission" date="2014-11" db="EMBL/GenBank/DDBJ databases">
        <authorList>
            <person name="Otto D Thomas"/>
            <person name="Naeem Raeece"/>
        </authorList>
    </citation>
    <scope>NUCLEOTIDE SEQUENCE</scope>
</reference>
<name>A0A0G4HNJ2_9ALVE</name>
<organism evidence="8">
    <name type="scientific">Chromera velia CCMP2878</name>
    <dbReference type="NCBI Taxonomy" id="1169474"/>
    <lineage>
        <taxon>Eukaryota</taxon>
        <taxon>Sar</taxon>
        <taxon>Alveolata</taxon>
        <taxon>Colpodellida</taxon>
        <taxon>Chromeraceae</taxon>
        <taxon>Chromera</taxon>
    </lineage>
</organism>
<feature type="domain" description="C3H1-type" evidence="7">
    <location>
        <begin position="72"/>
        <end position="100"/>
    </location>
</feature>
<evidence type="ECO:0000256" key="4">
    <source>
        <dbReference type="ARBA" id="ARBA00022833"/>
    </source>
</evidence>
<evidence type="ECO:0000256" key="2">
    <source>
        <dbReference type="ARBA" id="ARBA00022737"/>
    </source>
</evidence>
<keyword evidence="1 5" id="KW-0479">Metal-binding</keyword>
<gene>
    <name evidence="8" type="ORF">Cvel_7649</name>
</gene>
<dbReference type="InterPro" id="IPR000571">
    <property type="entry name" value="Znf_CCCH"/>
</dbReference>
<keyword evidence="2" id="KW-0677">Repeat</keyword>
<dbReference type="GO" id="GO:0008270">
    <property type="term" value="F:zinc ion binding"/>
    <property type="evidence" value="ECO:0007669"/>
    <property type="project" value="UniProtKB-KW"/>
</dbReference>
<evidence type="ECO:0000256" key="6">
    <source>
        <dbReference type="SAM" id="MobiDB-lite"/>
    </source>
</evidence>
<dbReference type="PANTHER" id="PTHR12547">
    <property type="entry name" value="CCCH ZINC FINGER/TIS11-RELATED"/>
    <property type="match status" value="1"/>
</dbReference>
<dbReference type="AlphaFoldDB" id="A0A0G4HNJ2"/>
<evidence type="ECO:0000256" key="3">
    <source>
        <dbReference type="ARBA" id="ARBA00022771"/>
    </source>
</evidence>
<dbReference type="Gene3D" id="4.10.1000.10">
    <property type="entry name" value="Zinc finger, CCCH-type"/>
    <property type="match status" value="2"/>
</dbReference>
<dbReference type="InterPro" id="IPR036855">
    <property type="entry name" value="Znf_CCCH_sf"/>
</dbReference>
<sequence>MAPERERERQAGGVTGPEAASAAASVNLKNELYRNAITKTKICRHWKTGFCQMGSNCRFAHGDFEVMPPPDLRHTVMCNSVMRKRPCRSGANCNFAHTVDELVAGRLRAEKLYQGTEKDPVKCPEMRDQVRAERMAHLYLRSIAAGSGGGKASSGGLLVLNDSYPSSSASDTPHSGGGGGRPPHRYPPWIAATQQQPSARRGRGGRAFGGSSHDMATVPSSSAPRRGFWGESTRDEEEDFGGAGRGEFAGERRGDKREGRSQAASDRLYQPSYPLPPTHSEPYPPYGRAPETFGPPHPASSSDAPSYYGAQHEGAGRGSGGGPPPHVRRLWGDGSMPPPPSQPSNEGHTGLPPNAPGPPSRPYRPPPRLPPSALSRGFGPSTSTAGGQPPAVPRRQLGVGFGAEDGGGSLHSGTLWGGQNTQKHQRQWSFGEGGRGVQGQGKQGGVNMGPLSIFPWVTSLGGNQNGGAYETGGGGGNGFDFPSSRAPSQEGGGGVGRGGSRGTGGNLMLAPQGGSSGGGPPFLEMTGVGGVDLSFMTGAPGDSGGPPGAAAVFSSSPSAAAAAVAAAAQSHQEHAAAALHWHQLQQQVMLHDVHGAMLPPPYDAAHDESEEAPCTTEH</sequence>
<feature type="region of interest" description="Disordered" evidence="6">
    <location>
        <begin position="465"/>
        <end position="506"/>
    </location>
</feature>
<feature type="compositionally biased region" description="Gly residues" evidence="6">
    <location>
        <begin position="431"/>
        <end position="447"/>
    </location>
</feature>
<dbReference type="GO" id="GO:0003729">
    <property type="term" value="F:mRNA binding"/>
    <property type="evidence" value="ECO:0007669"/>
    <property type="project" value="InterPro"/>
</dbReference>
<keyword evidence="3 5" id="KW-0863">Zinc-finger</keyword>
<feature type="compositionally biased region" description="Basic and acidic residues" evidence="6">
    <location>
        <begin position="1"/>
        <end position="10"/>
    </location>
</feature>
<feature type="region of interest" description="Disordered" evidence="6">
    <location>
        <begin position="164"/>
        <end position="447"/>
    </location>
</feature>
<dbReference type="PROSITE" id="PS50103">
    <property type="entry name" value="ZF_C3H1"/>
    <property type="match status" value="2"/>
</dbReference>
<dbReference type="Pfam" id="PF00642">
    <property type="entry name" value="zf-CCCH"/>
    <property type="match status" value="1"/>
</dbReference>
<evidence type="ECO:0000256" key="5">
    <source>
        <dbReference type="PROSITE-ProRule" id="PRU00723"/>
    </source>
</evidence>
<dbReference type="EMBL" id="CDMZ01003288">
    <property type="protein sequence ID" value="CEM45807.1"/>
    <property type="molecule type" value="Genomic_DNA"/>
</dbReference>
<evidence type="ECO:0000313" key="8">
    <source>
        <dbReference type="EMBL" id="CEM45807.1"/>
    </source>
</evidence>
<feature type="zinc finger region" description="C3H1-type" evidence="5">
    <location>
        <begin position="72"/>
        <end position="100"/>
    </location>
</feature>
<feature type="compositionally biased region" description="Pro residues" evidence="6">
    <location>
        <begin position="353"/>
        <end position="370"/>
    </location>
</feature>
<feature type="zinc finger region" description="C3H1-type" evidence="5">
    <location>
        <begin position="37"/>
        <end position="64"/>
    </location>
</feature>
<feature type="compositionally biased region" description="Gly residues" evidence="6">
    <location>
        <begin position="465"/>
        <end position="478"/>
    </location>
</feature>
<dbReference type="VEuPathDB" id="CryptoDB:Cvel_7649"/>